<evidence type="ECO:0000256" key="3">
    <source>
        <dbReference type="RuleBase" id="RU003560"/>
    </source>
</evidence>
<accession>A0A840MVS8</accession>
<reference evidence="4 5" key="1">
    <citation type="submission" date="2020-08" db="EMBL/GenBank/DDBJ databases">
        <title>Genomic Encyclopedia of Type Strains, Phase IV (KMG-IV): sequencing the most valuable type-strain genomes for metagenomic binning, comparative biology and taxonomic classification.</title>
        <authorList>
            <person name="Goeker M."/>
        </authorList>
    </citation>
    <scope>NUCLEOTIDE SEQUENCE [LARGE SCALE GENOMIC DNA]</scope>
    <source>
        <strain evidence="4 5">DSM 27165</strain>
    </source>
</reference>
<dbReference type="Proteomes" id="UP000575898">
    <property type="component" value="Unassembled WGS sequence"/>
</dbReference>
<dbReference type="InterPro" id="IPR015421">
    <property type="entry name" value="PyrdxlP-dep_Trfase_major"/>
</dbReference>
<dbReference type="SUPFAM" id="SSF53383">
    <property type="entry name" value="PLP-dependent transferases"/>
    <property type="match status" value="1"/>
</dbReference>
<comment type="caution">
    <text evidence="4">The sequence shown here is derived from an EMBL/GenBank/DDBJ whole genome shotgun (WGS) entry which is preliminary data.</text>
</comment>
<dbReference type="InterPro" id="IPR015424">
    <property type="entry name" value="PyrdxlP-dep_Trfase"/>
</dbReference>
<dbReference type="RefSeq" id="WP_425491389.1">
    <property type="nucleotide sequence ID" value="NZ_JACHHY010000015.1"/>
</dbReference>
<evidence type="ECO:0000256" key="2">
    <source>
        <dbReference type="ARBA" id="ARBA00022898"/>
    </source>
</evidence>
<evidence type="ECO:0000256" key="1">
    <source>
        <dbReference type="ARBA" id="ARBA00001933"/>
    </source>
</evidence>
<comment type="cofactor">
    <cofactor evidence="1">
        <name>pyridoxal 5'-phosphate</name>
        <dbReference type="ChEBI" id="CHEBI:597326"/>
    </cofactor>
</comment>
<dbReference type="Gene3D" id="3.40.640.10">
    <property type="entry name" value="Type I PLP-dependent aspartate aminotransferase-like (Major domain)"/>
    <property type="match status" value="1"/>
</dbReference>
<evidence type="ECO:0000313" key="4">
    <source>
        <dbReference type="EMBL" id="MBB5019281.1"/>
    </source>
</evidence>
<organism evidence="4 5">
    <name type="scientific">Chitinivorax tropicus</name>
    <dbReference type="NCBI Taxonomy" id="714531"/>
    <lineage>
        <taxon>Bacteria</taxon>
        <taxon>Pseudomonadati</taxon>
        <taxon>Pseudomonadota</taxon>
        <taxon>Betaproteobacteria</taxon>
        <taxon>Chitinivorax</taxon>
    </lineage>
</organism>
<dbReference type="GO" id="GO:0008483">
    <property type="term" value="F:transaminase activity"/>
    <property type="evidence" value="ECO:0007669"/>
    <property type="project" value="InterPro"/>
</dbReference>
<sequence>MTLPMEITMPQSTRQGLDWPRAQALMQREREHFAAHHPQSLALSKRADRHLLYGVPLHWMIDWSTPFSLFVASAQGAGFCDVDGHEYVDFCLGDTGAMFGHAPGPVAAAVAAQTAKGFTTMLPSEDAAIVGELLAARFGLPFWQFAMTATDANRFVIRWARAVTGRSKILVFNGCYHGTADDVFVDLVAGQPVQRASLLGQVYDLTRHTVVVEFNDLDALEAALQQGDIACVLAEPAMTNIGMVLPQPGFWAAAQQLIQRHGALLVIDETHTISTGPGGYCRAHDLRPDLFVLGKPIGGGVPCAVYGFTESVAARMRKAKSEAPPGHSGIGTTLTANMLAMAAIRANLESVMTNAAYQHMFSLAEHLATGLRGAIQQAGLPWCVTQVGARTEFQFTPTPPRNGTEADATLDDELEHILHLYLLNRGVLITPFHNMMLVCPDTTMADVDRLVGQFSSCLETLT</sequence>
<keyword evidence="4" id="KW-0413">Isomerase</keyword>
<keyword evidence="2 3" id="KW-0663">Pyridoxal phosphate</keyword>
<dbReference type="NCBIfam" id="NF005453">
    <property type="entry name" value="PRK07046.1"/>
    <property type="match status" value="1"/>
</dbReference>
<dbReference type="PANTHER" id="PTHR43713:SF3">
    <property type="entry name" value="GLUTAMATE-1-SEMIALDEHYDE 2,1-AMINOMUTASE 1, CHLOROPLASTIC-RELATED"/>
    <property type="match status" value="1"/>
</dbReference>
<dbReference type="InterPro" id="IPR015422">
    <property type="entry name" value="PyrdxlP-dep_Trfase_small"/>
</dbReference>
<dbReference type="GO" id="GO:0030170">
    <property type="term" value="F:pyridoxal phosphate binding"/>
    <property type="evidence" value="ECO:0007669"/>
    <property type="project" value="InterPro"/>
</dbReference>
<protein>
    <submittedName>
        <fullName evidence="4">Glutamate-1-semialdehyde 2,1-aminomutase</fullName>
        <ecNumber evidence="4">5.4.3.8</ecNumber>
    </submittedName>
</protein>
<comment type="similarity">
    <text evidence="3">Belongs to the class-III pyridoxal-phosphate-dependent aminotransferase family.</text>
</comment>
<evidence type="ECO:0000313" key="5">
    <source>
        <dbReference type="Proteomes" id="UP000575898"/>
    </source>
</evidence>
<dbReference type="EMBL" id="JACHHY010000015">
    <property type="protein sequence ID" value="MBB5019281.1"/>
    <property type="molecule type" value="Genomic_DNA"/>
</dbReference>
<name>A0A840MVS8_9PROT</name>
<dbReference type="Gene3D" id="3.90.1150.10">
    <property type="entry name" value="Aspartate Aminotransferase, domain 1"/>
    <property type="match status" value="1"/>
</dbReference>
<gene>
    <name evidence="4" type="ORF">HNQ59_002579</name>
</gene>
<keyword evidence="5" id="KW-1185">Reference proteome</keyword>
<dbReference type="Pfam" id="PF00202">
    <property type="entry name" value="Aminotran_3"/>
    <property type="match status" value="1"/>
</dbReference>
<dbReference type="InterPro" id="IPR005814">
    <property type="entry name" value="Aminotrans_3"/>
</dbReference>
<dbReference type="GO" id="GO:0042286">
    <property type="term" value="F:glutamate-1-semialdehyde 2,1-aminomutase activity"/>
    <property type="evidence" value="ECO:0007669"/>
    <property type="project" value="UniProtKB-EC"/>
</dbReference>
<dbReference type="PANTHER" id="PTHR43713">
    <property type="entry name" value="GLUTAMATE-1-SEMIALDEHYDE 2,1-AMINOMUTASE"/>
    <property type="match status" value="1"/>
</dbReference>
<dbReference type="EC" id="5.4.3.8" evidence="4"/>
<dbReference type="AlphaFoldDB" id="A0A840MVS8"/>
<proteinExistence type="inferred from homology"/>